<name>A0A5C2SNI8_9APHY</name>
<reference evidence="1" key="1">
    <citation type="journal article" date="2018" name="Genome Biol. Evol.">
        <title>Genomics and development of Lentinus tigrinus, a white-rot wood-decaying mushroom with dimorphic fruiting bodies.</title>
        <authorList>
            <person name="Wu B."/>
            <person name="Xu Z."/>
            <person name="Knudson A."/>
            <person name="Carlson A."/>
            <person name="Chen N."/>
            <person name="Kovaka S."/>
            <person name="LaButti K."/>
            <person name="Lipzen A."/>
            <person name="Pennachio C."/>
            <person name="Riley R."/>
            <person name="Schakwitz W."/>
            <person name="Umezawa K."/>
            <person name="Ohm R.A."/>
            <person name="Grigoriev I.V."/>
            <person name="Nagy L.G."/>
            <person name="Gibbons J."/>
            <person name="Hibbett D."/>
        </authorList>
    </citation>
    <scope>NUCLEOTIDE SEQUENCE [LARGE SCALE GENOMIC DNA]</scope>
    <source>
        <strain evidence="1">ALCF2SS1-6</strain>
    </source>
</reference>
<sequence length="73" mass="8027">MWSKKVRWLSGMACIRYTVCGGSRCCVRIYPCPGFGAHAHVRSGCTACKCHQSSLGDTMKGRKLAMLRSSTLK</sequence>
<protein>
    <submittedName>
        <fullName evidence="1">Uncharacterized protein</fullName>
    </submittedName>
</protein>
<evidence type="ECO:0000313" key="1">
    <source>
        <dbReference type="EMBL" id="RPD64669.1"/>
    </source>
</evidence>
<dbReference type="Proteomes" id="UP000313359">
    <property type="component" value="Unassembled WGS sequence"/>
</dbReference>
<dbReference type="AlphaFoldDB" id="A0A5C2SNI8"/>
<accession>A0A5C2SNI8</accession>
<evidence type="ECO:0000313" key="2">
    <source>
        <dbReference type="Proteomes" id="UP000313359"/>
    </source>
</evidence>
<gene>
    <name evidence="1" type="ORF">L227DRAFT_264540</name>
</gene>
<keyword evidence="2" id="KW-1185">Reference proteome</keyword>
<organism evidence="1 2">
    <name type="scientific">Lentinus tigrinus ALCF2SS1-6</name>
    <dbReference type="NCBI Taxonomy" id="1328759"/>
    <lineage>
        <taxon>Eukaryota</taxon>
        <taxon>Fungi</taxon>
        <taxon>Dikarya</taxon>
        <taxon>Basidiomycota</taxon>
        <taxon>Agaricomycotina</taxon>
        <taxon>Agaricomycetes</taxon>
        <taxon>Polyporales</taxon>
        <taxon>Polyporaceae</taxon>
        <taxon>Lentinus</taxon>
    </lineage>
</organism>
<proteinExistence type="predicted"/>
<dbReference type="EMBL" id="ML122253">
    <property type="protein sequence ID" value="RPD64669.1"/>
    <property type="molecule type" value="Genomic_DNA"/>
</dbReference>